<keyword evidence="4 9" id="KW-0812">Transmembrane</keyword>
<keyword evidence="11" id="KW-1185">Reference proteome</keyword>
<evidence type="ECO:0000256" key="8">
    <source>
        <dbReference type="ARBA" id="ARBA00023136"/>
    </source>
</evidence>
<dbReference type="EMBL" id="JBHRRZ010000034">
    <property type="protein sequence ID" value="MFC2949290.1"/>
    <property type="molecule type" value="Genomic_DNA"/>
</dbReference>
<evidence type="ECO:0000256" key="1">
    <source>
        <dbReference type="ARBA" id="ARBA00004370"/>
    </source>
</evidence>
<dbReference type="PANTHER" id="PTHR33910">
    <property type="entry name" value="PROTEIN TRANSLOCASE SUBUNIT SECE"/>
    <property type="match status" value="1"/>
</dbReference>
<keyword evidence="8 9" id="KW-0472">Membrane</keyword>
<comment type="caution">
    <text evidence="10">The sequence shown here is derived from an EMBL/GenBank/DDBJ whole genome shotgun (WGS) entry which is preliminary data.</text>
</comment>
<evidence type="ECO:0000313" key="10">
    <source>
        <dbReference type="EMBL" id="MFC2949290.1"/>
    </source>
</evidence>
<dbReference type="PROSITE" id="PS01067">
    <property type="entry name" value="SECE_SEC61G"/>
    <property type="match status" value="1"/>
</dbReference>
<sequence length="57" mass="6441">MFSFLKNVSREMKKVSWPKGKELTAYTITVITTVAFVAVFFAIVDFGISQALNAFFE</sequence>
<keyword evidence="2 9" id="KW-0813">Transport</keyword>
<evidence type="ECO:0000256" key="3">
    <source>
        <dbReference type="ARBA" id="ARBA00022475"/>
    </source>
</evidence>
<evidence type="ECO:0000256" key="9">
    <source>
        <dbReference type="HAMAP-Rule" id="MF_00422"/>
    </source>
</evidence>
<gene>
    <name evidence="9 10" type="primary">secE</name>
    <name evidence="10" type="ORF">ACFODW_13285</name>
</gene>
<evidence type="ECO:0000313" key="11">
    <source>
        <dbReference type="Proteomes" id="UP001595387"/>
    </source>
</evidence>
<comment type="similarity">
    <text evidence="9">Belongs to the SecE/SEC61-gamma family.</text>
</comment>
<evidence type="ECO:0000256" key="7">
    <source>
        <dbReference type="ARBA" id="ARBA00023010"/>
    </source>
</evidence>
<proteinExistence type="inferred from homology"/>
<organism evidence="10 11">
    <name type="scientific">Virgibacillus sediminis</name>
    <dbReference type="NCBI Taxonomy" id="202260"/>
    <lineage>
        <taxon>Bacteria</taxon>
        <taxon>Bacillati</taxon>
        <taxon>Bacillota</taxon>
        <taxon>Bacilli</taxon>
        <taxon>Bacillales</taxon>
        <taxon>Bacillaceae</taxon>
        <taxon>Virgibacillus</taxon>
    </lineage>
</organism>
<dbReference type="InterPro" id="IPR038379">
    <property type="entry name" value="SecE_sf"/>
</dbReference>
<dbReference type="NCBIfam" id="TIGR00964">
    <property type="entry name" value="secE_bact"/>
    <property type="match status" value="1"/>
</dbReference>
<dbReference type="PANTHER" id="PTHR33910:SF1">
    <property type="entry name" value="PROTEIN TRANSLOCASE SUBUNIT SECE"/>
    <property type="match status" value="1"/>
</dbReference>
<dbReference type="Gene3D" id="1.20.5.1030">
    <property type="entry name" value="Preprotein translocase secy subunit"/>
    <property type="match status" value="1"/>
</dbReference>
<name>A0ABV7A8U2_9BACI</name>
<dbReference type="RefSeq" id="WP_390307241.1">
    <property type="nucleotide sequence ID" value="NZ_JBHRRZ010000034.1"/>
</dbReference>
<keyword evidence="7 9" id="KW-0811">Translocation</keyword>
<comment type="function">
    <text evidence="9">Essential subunit of the Sec protein translocation channel SecYEG. Clamps together the 2 halves of SecY. May contact the channel plug during translocation.</text>
</comment>
<protein>
    <recommendedName>
        <fullName evidence="9">Protein translocase subunit SecE</fullName>
    </recommendedName>
</protein>
<evidence type="ECO:0000256" key="2">
    <source>
        <dbReference type="ARBA" id="ARBA00022448"/>
    </source>
</evidence>
<keyword evidence="3 9" id="KW-1003">Cell membrane</keyword>
<dbReference type="Pfam" id="PF00584">
    <property type="entry name" value="SecE"/>
    <property type="match status" value="1"/>
</dbReference>
<evidence type="ECO:0000256" key="4">
    <source>
        <dbReference type="ARBA" id="ARBA00022692"/>
    </source>
</evidence>
<keyword evidence="6 9" id="KW-1133">Transmembrane helix</keyword>
<dbReference type="InterPro" id="IPR001901">
    <property type="entry name" value="Translocase_SecE/Sec61-g"/>
</dbReference>
<accession>A0ABV7A8U2</accession>
<dbReference type="InterPro" id="IPR005807">
    <property type="entry name" value="SecE_bac"/>
</dbReference>
<reference evidence="11" key="1">
    <citation type="journal article" date="2019" name="Int. J. Syst. Evol. Microbiol.">
        <title>The Global Catalogue of Microorganisms (GCM) 10K type strain sequencing project: providing services to taxonomists for standard genome sequencing and annotation.</title>
        <authorList>
            <consortium name="The Broad Institute Genomics Platform"/>
            <consortium name="The Broad Institute Genome Sequencing Center for Infectious Disease"/>
            <person name="Wu L."/>
            <person name="Ma J."/>
        </authorList>
    </citation>
    <scope>NUCLEOTIDE SEQUENCE [LARGE SCALE GENOMIC DNA]</scope>
    <source>
        <strain evidence="11">KCTC 13193</strain>
    </source>
</reference>
<comment type="subunit">
    <text evidence="9">Component of the Sec protein translocase complex. Heterotrimer consisting of SecY, SecE and SecG subunits. The heterotrimers can form oligomers, although 1 heterotrimer is thought to be able to translocate proteins. Interacts with the ribosome. Interacts with SecDF, and other proteins may be involved. Interacts with SecA.</text>
</comment>
<feature type="transmembrane region" description="Helical" evidence="9">
    <location>
        <begin position="23"/>
        <end position="44"/>
    </location>
</feature>
<keyword evidence="5 9" id="KW-0653">Protein transport</keyword>
<evidence type="ECO:0000256" key="6">
    <source>
        <dbReference type="ARBA" id="ARBA00022989"/>
    </source>
</evidence>
<evidence type="ECO:0000256" key="5">
    <source>
        <dbReference type="ARBA" id="ARBA00022927"/>
    </source>
</evidence>
<dbReference type="Proteomes" id="UP001595387">
    <property type="component" value="Unassembled WGS sequence"/>
</dbReference>
<dbReference type="HAMAP" id="MF_00422">
    <property type="entry name" value="SecE"/>
    <property type="match status" value="1"/>
</dbReference>
<comment type="subcellular location">
    <subcellularLocation>
        <location evidence="9">Cell membrane</location>
        <topology evidence="9">Single-pass membrane protein</topology>
    </subcellularLocation>
    <subcellularLocation>
        <location evidence="1">Membrane</location>
    </subcellularLocation>
</comment>